<evidence type="ECO:0000313" key="2">
    <source>
        <dbReference type="EMBL" id="EFQ06790.1"/>
    </source>
</evidence>
<dbReference type="Proteomes" id="UP000006028">
    <property type="component" value="Unassembled WGS sequence"/>
</dbReference>
<feature type="transmembrane region" description="Helical" evidence="1">
    <location>
        <begin position="20"/>
        <end position="45"/>
    </location>
</feature>
<keyword evidence="1" id="KW-0812">Transmembrane</keyword>
<name>E2ZJ61_9FIRM</name>
<keyword evidence="1" id="KW-0472">Membrane</keyword>
<dbReference type="BioCyc" id="FCF748224-HMP:GTSS-1764-MONOMER"/>
<reference evidence="2 3" key="1">
    <citation type="submission" date="2010-08" db="EMBL/GenBank/DDBJ databases">
        <authorList>
            <person name="Weinstock G."/>
            <person name="Sodergren E."/>
            <person name="Clifton S."/>
            <person name="Fulton L."/>
            <person name="Fulton B."/>
            <person name="Courtney L."/>
            <person name="Fronick C."/>
            <person name="Harrison M."/>
            <person name="Strong C."/>
            <person name="Farmer C."/>
            <person name="Delahaunty K."/>
            <person name="Markovic C."/>
            <person name="Hall O."/>
            <person name="Minx P."/>
            <person name="Tomlinson C."/>
            <person name="Mitreva M."/>
            <person name="Hou S."/>
            <person name="Chen J."/>
            <person name="Wollam A."/>
            <person name="Pepin K.H."/>
            <person name="Johnson M."/>
            <person name="Bhonagiri V."/>
            <person name="Zhang X."/>
            <person name="Suruliraj S."/>
            <person name="Warren W."/>
            <person name="Chinwalla A."/>
            <person name="Mardis E.R."/>
            <person name="Wilson R.K."/>
        </authorList>
    </citation>
    <scope>NUCLEOTIDE SEQUENCE [LARGE SCALE GENOMIC DNA]</scope>
    <source>
        <strain evidence="2 3">KLE1255</strain>
    </source>
</reference>
<evidence type="ECO:0000313" key="3">
    <source>
        <dbReference type="Proteomes" id="UP000006028"/>
    </source>
</evidence>
<dbReference type="HOGENOM" id="CLU_2649118_0_0_9"/>
<accession>E2ZJ61</accession>
<gene>
    <name evidence="2" type="ORF">HMPREF9436_01707</name>
</gene>
<sequence>MKRSSAKPGTFFRPKRLKKGSGFLILRCFFVQAAIVFSFSSLIFLKRRAKAGYSRQKMLYFSVEWLCCRAQHMQVL</sequence>
<proteinExistence type="predicted"/>
<organism evidence="2 3">
    <name type="scientific">Faecalibacterium cf. prausnitzii KLE1255</name>
    <dbReference type="NCBI Taxonomy" id="748224"/>
    <lineage>
        <taxon>Bacteria</taxon>
        <taxon>Bacillati</taxon>
        <taxon>Bacillota</taxon>
        <taxon>Clostridia</taxon>
        <taxon>Eubacteriales</taxon>
        <taxon>Oscillospiraceae</taxon>
        <taxon>Faecalibacterium</taxon>
    </lineage>
</organism>
<protein>
    <submittedName>
        <fullName evidence="2">Uncharacterized protein</fullName>
    </submittedName>
</protein>
<comment type="caution">
    <text evidence="2">The sequence shown here is derived from an EMBL/GenBank/DDBJ whole genome shotgun (WGS) entry which is preliminary data.</text>
</comment>
<evidence type="ECO:0000256" key="1">
    <source>
        <dbReference type="SAM" id="Phobius"/>
    </source>
</evidence>
<keyword evidence="1" id="KW-1133">Transmembrane helix</keyword>
<dbReference type="EMBL" id="AECU01000137">
    <property type="protein sequence ID" value="EFQ06790.1"/>
    <property type="molecule type" value="Genomic_DNA"/>
</dbReference>
<dbReference type="AlphaFoldDB" id="E2ZJ61"/>
<dbReference type="STRING" id="748224.HMPREF9436_01707"/>